<gene>
    <name evidence="1" type="ORF">CY34DRAFT_801334</name>
</gene>
<keyword evidence="2" id="KW-1185">Reference proteome</keyword>
<reference evidence="2" key="2">
    <citation type="submission" date="2015-01" db="EMBL/GenBank/DDBJ databases">
        <title>Evolutionary Origins and Diversification of the Mycorrhizal Mutualists.</title>
        <authorList>
            <consortium name="DOE Joint Genome Institute"/>
            <consortium name="Mycorrhizal Genomics Consortium"/>
            <person name="Kohler A."/>
            <person name="Kuo A."/>
            <person name="Nagy L.G."/>
            <person name="Floudas D."/>
            <person name="Copeland A."/>
            <person name="Barry K.W."/>
            <person name="Cichocki N."/>
            <person name="Veneault-Fourrey C."/>
            <person name="LaButti K."/>
            <person name="Lindquist E.A."/>
            <person name="Lipzen A."/>
            <person name="Lundell T."/>
            <person name="Morin E."/>
            <person name="Murat C."/>
            <person name="Riley R."/>
            <person name="Ohm R."/>
            <person name="Sun H."/>
            <person name="Tunlid A."/>
            <person name="Henrissat B."/>
            <person name="Grigoriev I.V."/>
            <person name="Hibbett D.S."/>
            <person name="Martin F."/>
        </authorList>
    </citation>
    <scope>NUCLEOTIDE SEQUENCE [LARGE SCALE GENOMIC DNA]</scope>
    <source>
        <strain evidence="2">UH-Slu-Lm8-n1</strain>
    </source>
</reference>
<organism evidence="1 2">
    <name type="scientific">Suillus luteus UH-Slu-Lm8-n1</name>
    <dbReference type="NCBI Taxonomy" id="930992"/>
    <lineage>
        <taxon>Eukaryota</taxon>
        <taxon>Fungi</taxon>
        <taxon>Dikarya</taxon>
        <taxon>Basidiomycota</taxon>
        <taxon>Agaricomycotina</taxon>
        <taxon>Agaricomycetes</taxon>
        <taxon>Agaricomycetidae</taxon>
        <taxon>Boletales</taxon>
        <taxon>Suillineae</taxon>
        <taxon>Suillaceae</taxon>
        <taxon>Suillus</taxon>
    </lineage>
</organism>
<dbReference type="EMBL" id="KN835169">
    <property type="protein sequence ID" value="KIK45710.1"/>
    <property type="molecule type" value="Genomic_DNA"/>
</dbReference>
<accession>A0A0D0A6H3</accession>
<dbReference type="HOGENOM" id="CLU_888967_0_0_1"/>
<dbReference type="InParanoid" id="A0A0D0A6H3"/>
<evidence type="ECO:0000313" key="1">
    <source>
        <dbReference type="EMBL" id="KIK45710.1"/>
    </source>
</evidence>
<reference evidence="1 2" key="1">
    <citation type="submission" date="2014-04" db="EMBL/GenBank/DDBJ databases">
        <authorList>
            <consortium name="DOE Joint Genome Institute"/>
            <person name="Kuo A."/>
            <person name="Ruytinx J."/>
            <person name="Rineau F."/>
            <person name="Colpaert J."/>
            <person name="Kohler A."/>
            <person name="Nagy L.G."/>
            <person name="Floudas D."/>
            <person name="Copeland A."/>
            <person name="Barry K.W."/>
            <person name="Cichocki N."/>
            <person name="Veneault-Fourrey C."/>
            <person name="LaButti K."/>
            <person name="Lindquist E.A."/>
            <person name="Lipzen A."/>
            <person name="Lundell T."/>
            <person name="Morin E."/>
            <person name="Murat C."/>
            <person name="Sun H."/>
            <person name="Tunlid A."/>
            <person name="Henrissat B."/>
            <person name="Grigoriev I.V."/>
            <person name="Hibbett D.S."/>
            <person name="Martin F."/>
            <person name="Nordberg H.P."/>
            <person name="Cantor M.N."/>
            <person name="Hua S.X."/>
        </authorList>
    </citation>
    <scope>NUCLEOTIDE SEQUENCE [LARGE SCALE GENOMIC DNA]</scope>
    <source>
        <strain evidence="1 2">UH-Slu-Lm8-n1</strain>
    </source>
</reference>
<dbReference type="AlphaFoldDB" id="A0A0D0A6H3"/>
<sequence length="313" mass="35395">MPAAHRVPEGSPVAAFLSEYASDTEIFVSHLDTTKVSSRKKHFLMMLGANLAWSFLLGKRIYGALYRYGILFILGKISPILKAPPPAVNWPLAGQLCLDIFILSVLLPLINNFISVVKLRYYHGFPKSEIIFRKPSSATVANIVSQPPDKRDSYMNDILRRAVDPEEFKQPTWGMPWDEWTIDFRAMAVAYEAEKKGLISRDAWELSVWMKMNDGWTVIEHGKVSNPLSQVGMMEKLQRKLTAMGKRHVFTQMMEVIQLKTVAKDGTALPVTEEVDTLIAEIFRQNEVDFAQLTGELATESPRFVSNSSKKTK</sequence>
<proteinExistence type="predicted"/>
<name>A0A0D0A6H3_9AGAM</name>
<protein>
    <submittedName>
        <fullName evidence="1">Uncharacterized protein</fullName>
    </submittedName>
</protein>
<dbReference type="STRING" id="930992.A0A0D0A6H3"/>
<dbReference type="Proteomes" id="UP000054485">
    <property type="component" value="Unassembled WGS sequence"/>
</dbReference>
<dbReference type="OrthoDB" id="5421757at2759"/>
<evidence type="ECO:0000313" key="2">
    <source>
        <dbReference type="Proteomes" id="UP000054485"/>
    </source>
</evidence>